<dbReference type="GO" id="GO:0003677">
    <property type="term" value="F:DNA binding"/>
    <property type="evidence" value="ECO:0007669"/>
    <property type="project" value="InterPro"/>
</dbReference>
<feature type="region of interest" description="Disordered" evidence="1">
    <location>
        <begin position="200"/>
        <end position="324"/>
    </location>
</feature>
<dbReference type="InterPro" id="IPR010982">
    <property type="entry name" value="Lambda_DNA-bd_dom_sf"/>
</dbReference>
<dbReference type="EMBL" id="AM746676">
    <property type="protein sequence ID" value="CAN99040.1"/>
    <property type="molecule type" value="Genomic_DNA"/>
</dbReference>
<protein>
    <submittedName>
        <fullName evidence="2">Uncharacterized protein</fullName>
    </submittedName>
</protein>
<organism evidence="2 3">
    <name type="scientific">Sorangium cellulosum (strain So ce56)</name>
    <name type="common">Polyangium cellulosum (strain So ce56)</name>
    <dbReference type="NCBI Taxonomy" id="448385"/>
    <lineage>
        <taxon>Bacteria</taxon>
        <taxon>Pseudomonadati</taxon>
        <taxon>Myxococcota</taxon>
        <taxon>Polyangia</taxon>
        <taxon>Polyangiales</taxon>
        <taxon>Polyangiaceae</taxon>
        <taxon>Sorangium</taxon>
    </lineage>
</organism>
<gene>
    <name evidence="2" type="ordered locus">sce8868</name>
</gene>
<evidence type="ECO:0000313" key="2">
    <source>
        <dbReference type="EMBL" id="CAN99040.1"/>
    </source>
</evidence>
<feature type="compositionally biased region" description="Pro residues" evidence="1">
    <location>
        <begin position="225"/>
        <end position="243"/>
    </location>
</feature>
<dbReference type="eggNOG" id="COG3093">
    <property type="taxonomic scope" value="Bacteria"/>
</dbReference>
<dbReference type="Gene3D" id="1.10.260.40">
    <property type="entry name" value="lambda repressor-like DNA-binding domains"/>
    <property type="match status" value="1"/>
</dbReference>
<dbReference type="Proteomes" id="UP000002139">
    <property type="component" value="Chromosome"/>
</dbReference>
<feature type="region of interest" description="Disordered" evidence="1">
    <location>
        <begin position="67"/>
        <end position="88"/>
    </location>
</feature>
<feature type="compositionally biased region" description="Low complexity" evidence="1">
    <location>
        <begin position="212"/>
        <end position="224"/>
    </location>
</feature>
<dbReference type="STRING" id="448385.sce8868"/>
<evidence type="ECO:0000313" key="3">
    <source>
        <dbReference type="Proteomes" id="UP000002139"/>
    </source>
</evidence>
<dbReference type="SUPFAM" id="SSF47413">
    <property type="entry name" value="lambda repressor-like DNA-binding domains"/>
    <property type="match status" value="1"/>
</dbReference>
<proteinExistence type="predicted"/>
<evidence type="ECO:0000256" key="1">
    <source>
        <dbReference type="SAM" id="MobiDB-lite"/>
    </source>
</evidence>
<dbReference type="KEGG" id="scl:sce8868"/>
<dbReference type="HOGENOM" id="CLU_1049316_0_0_7"/>
<keyword evidence="3" id="KW-1185">Reference proteome</keyword>
<name>A9G5K1_SORC5</name>
<dbReference type="AlphaFoldDB" id="A9G5K1"/>
<accession>A9G5K1</accession>
<sequence>MLLSRSAMPRSALRRTTTLRSRRRKFMEDMLGAMWLVSPLGLAMIACVAIGFAVTAREALGRERGLREAREHAHDDEEAALTDAKEQAAGERDRYRRLLDCYVDAALAELTDARARPAPRPGRVLESFCATTPSWRRKLAESTGLEPREVERLLRSDLPMTPGLARQLESFTGSPARYWERLWRLHDDYRTDAEETVVIQVGEPVTKRESSARPASSSAPSSASPTPPPVPPRALDVPPPVVPSPELVARSPRAKLPPPPLPRLRSPLPARTATGVELVQRAATLTSFPLQRDEGGTNSANASDWEDAERSPLNTTLPGVGSHG</sequence>
<reference evidence="2 3" key="1">
    <citation type="journal article" date="2007" name="Nat. Biotechnol.">
        <title>Complete genome sequence of the myxobacterium Sorangium cellulosum.</title>
        <authorList>
            <person name="Schneiker S."/>
            <person name="Perlova O."/>
            <person name="Kaiser O."/>
            <person name="Gerth K."/>
            <person name="Alici A."/>
            <person name="Altmeyer M.O."/>
            <person name="Bartels D."/>
            <person name="Bekel T."/>
            <person name="Beyer S."/>
            <person name="Bode E."/>
            <person name="Bode H.B."/>
            <person name="Bolten C.J."/>
            <person name="Choudhuri J.V."/>
            <person name="Doss S."/>
            <person name="Elnakady Y.A."/>
            <person name="Frank B."/>
            <person name="Gaigalat L."/>
            <person name="Goesmann A."/>
            <person name="Groeger C."/>
            <person name="Gross F."/>
            <person name="Jelsbak L."/>
            <person name="Jelsbak L."/>
            <person name="Kalinowski J."/>
            <person name="Kegler C."/>
            <person name="Knauber T."/>
            <person name="Konietzny S."/>
            <person name="Kopp M."/>
            <person name="Krause L."/>
            <person name="Krug D."/>
            <person name="Linke B."/>
            <person name="Mahmud T."/>
            <person name="Martinez-Arias R."/>
            <person name="McHardy A.C."/>
            <person name="Merai M."/>
            <person name="Meyer F."/>
            <person name="Mormann S."/>
            <person name="Munoz-Dorado J."/>
            <person name="Perez J."/>
            <person name="Pradella S."/>
            <person name="Rachid S."/>
            <person name="Raddatz G."/>
            <person name="Rosenau F."/>
            <person name="Rueckert C."/>
            <person name="Sasse F."/>
            <person name="Scharfe M."/>
            <person name="Schuster S.C."/>
            <person name="Suen G."/>
            <person name="Treuner-Lange A."/>
            <person name="Velicer G.J."/>
            <person name="Vorholter F.-J."/>
            <person name="Weissman K.J."/>
            <person name="Welch R.D."/>
            <person name="Wenzel S.C."/>
            <person name="Whitworth D.E."/>
            <person name="Wilhelm S."/>
            <person name="Wittmann C."/>
            <person name="Bloecker H."/>
            <person name="Puehler A."/>
            <person name="Mueller R."/>
        </authorList>
    </citation>
    <scope>NUCLEOTIDE SEQUENCE [LARGE SCALE GENOMIC DNA]</scope>
    <source>
        <strain evidence="3">So ce56</strain>
    </source>
</reference>